<reference evidence="5" key="1">
    <citation type="submission" date="2017-07" db="EMBL/GenBank/DDBJ databases">
        <title>Taro Niue Genome Assembly and Annotation.</title>
        <authorList>
            <person name="Atibalentja N."/>
            <person name="Keating K."/>
            <person name="Fields C.J."/>
        </authorList>
    </citation>
    <scope>NUCLEOTIDE SEQUENCE</scope>
    <source>
        <strain evidence="5">Niue_2</strain>
        <tissue evidence="5">Leaf</tissue>
    </source>
</reference>
<evidence type="ECO:0000259" key="4">
    <source>
        <dbReference type="PROSITE" id="PS51319"/>
    </source>
</evidence>
<evidence type="ECO:0000313" key="6">
    <source>
        <dbReference type="Proteomes" id="UP000652761"/>
    </source>
</evidence>
<feature type="domain" description="TFIIS N-terminal" evidence="4">
    <location>
        <begin position="138"/>
        <end position="229"/>
    </location>
</feature>
<dbReference type="OrthoDB" id="44867at2759"/>
<evidence type="ECO:0000256" key="1">
    <source>
        <dbReference type="ARBA" id="ARBA00004123"/>
    </source>
</evidence>
<dbReference type="SUPFAM" id="SSF47676">
    <property type="entry name" value="Conserved domain common to transcription factors TFIIS, elongin A, CRSP70"/>
    <property type="match status" value="1"/>
</dbReference>
<dbReference type="PANTHER" id="PTHR46554:SF2">
    <property type="entry name" value="TFIIS N-TERMINAL DOMAIN-CONTAINING PROTEIN"/>
    <property type="match status" value="1"/>
</dbReference>
<dbReference type="Gene3D" id="1.20.930.10">
    <property type="entry name" value="Conserved domain common to transcription factors TFIIS, elongin A, CRSP70"/>
    <property type="match status" value="1"/>
</dbReference>
<proteinExistence type="predicted"/>
<dbReference type="PANTHER" id="PTHR46554">
    <property type="entry name" value="MEDIATOR OF RNA POLYMERASE II TRANSCRIPTION SUBUNIT 26A-RELATED"/>
    <property type="match status" value="1"/>
</dbReference>
<evidence type="ECO:0000256" key="2">
    <source>
        <dbReference type="ARBA" id="ARBA00023242"/>
    </source>
</evidence>
<evidence type="ECO:0000313" key="5">
    <source>
        <dbReference type="EMBL" id="MQM20613.1"/>
    </source>
</evidence>
<organism evidence="5 6">
    <name type="scientific">Colocasia esculenta</name>
    <name type="common">Wild taro</name>
    <name type="synonym">Arum esculentum</name>
    <dbReference type="NCBI Taxonomy" id="4460"/>
    <lineage>
        <taxon>Eukaryota</taxon>
        <taxon>Viridiplantae</taxon>
        <taxon>Streptophyta</taxon>
        <taxon>Embryophyta</taxon>
        <taxon>Tracheophyta</taxon>
        <taxon>Spermatophyta</taxon>
        <taxon>Magnoliopsida</taxon>
        <taxon>Liliopsida</taxon>
        <taxon>Araceae</taxon>
        <taxon>Aroideae</taxon>
        <taxon>Colocasieae</taxon>
        <taxon>Colocasia</taxon>
    </lineage>
</organism>
<evidence type="ECO:0000256" key="3">
    <source>
        <dbReference type="PROSITE-ProRule" id="PRU00649"/>
    </source>
</evidence>
<name>A0A843XN63_COLES</name>
<protein>
    <recommendedName>
        <fullName evidence="4">TFIIS N-terminal domain-containing protein</fullName>
    </recommendedName>
</protein>
<dbReference type="AlphaFoldDB" id="A0A843XN63"/>
<dbReference type="GO" id="GO:0005634">
    <property type="term" value="C:nucleus"/>
    <property type="evidence" value="ECO:0007669"/>
    <property type="project" value="UniProtKB-SubCell"/>
</dbReference>
<dbReference type="InterPro" id="IPR003617">
    <property type="entry name" value="TFIIS/CRSP70_N_sub"/>
</dbReference>
<dbReference type="CDD" id="cd00183">
    <property type="entry name" value="TFIIS_I"/>
    <property type="match status" value="1"/>
</dbReference>
<dbReference type="Proteomes" id="UP000652761">
    <property type="component" value="Unassembled WGS sequence"/>
</dbReference>
<dbReference type="EMBL" id="NMUH01009995">
    <property type="protein sequence ID" value="MQM20613.1"/>
    <property type="molecule type" value="Genomic_DNA"/>
</dbReference>
<dbReference type="PROSITE" id="PS51319">
    <property type="entry name" value="TFIIS_N"/>
    <property type="match status" value="1"/>
</dbReference>
<dbReference type="InterPro" id="IPR017923">
    <property type="entry name" value="TFIIS_N"/>
</dbReference>
<accession>A0A843XN63</accession>
<sequence length="235" mass="27180">MAAEPRRLDYWRKYFWSANGGIFDVIEHTILVAASDCPKEFLVQRDRIAETLFSCQLARCHGCDKVKQQFSPKEEEEDDLEELGREGDGVAAGVEKDHKFSSMDDAEEVSANRMVSNYSYDEAEALTEEIEEESQMIGEILRIKEILCPRESFVQQFCSGENWCYSDDLPDSLLFESLRRLQLMGISVETLKAMEIGKAVNGLRKHHLKEIRHLVRTLIEFWSIHDAAWFRLHVD</sequence>
<keyword evidence="2 3" id="KW-0539">Nucleus</keyword>
<comment type="subcellular location">
    <subcellularLocation>
        <location evidence="1 3">Nucleus</location>
    </subcellularLocation>
</comment>
<dbReference type="SMART" id="SM00509">
    <property type="entry name" value="TFS2N"/>
    <property type="match status" value="1"/>
</dbReference>
<dbReference type="InterPro" id="IPR035441">
    <property type="entry name" value="TFIIS/LEDGF_dom_sf"/>
</dbReference>
<keyword evidence="6" id="KW-1185">Reference proteome</keyword>
<comment type="caution">
    <text evidence="5">The sequence shown here is derived from an EMBL/GenBank/DDBJ whole genome shotgun (WGS) entry which is preliminary data.</text>
</comment>
<dbReference type="Pfam" id="PF08711">
    <property type="entry name" value="Med26"/>
    <property type="match status" value="1"/>
</dbReference>
<gene>
    <name evidence="5" type="ORF">Taro_053637</name>
</gene>